<gene>
    <name evidence="2" type="ORF">IWX90DRAFT_427779</name>
</gene>
<accession>A0ABR1XZM2</accession>
<evidence type="ECO:0000256" key="1">
    <source>
        <dbReference type="SAM" id="SignalP"/>
    </source>
</evidence>
<dbReference type="Proteomes" id="UP001456524">
    <property type="component" value="Unassembled WGS sequence"/>
</dbReference>
<proteinExistence type="predicted"/>
<sequence length="264" mass="30446">MRHKRFRFLSLFTITTCPWPAVSASKPCDFPWLENPSFIPEHVSLMSRPVLPTSDALKSLATAQDFRLRFECNRNFAMIRLPRKLSVHQDAFPTHYRAFAQGSTLSNHVHYSFKTCGCVRVAISNAEYHTDLTCAHESKFCTVGGESPTLWLVRLRRQDCTRVRCRMDDSGRLVSRSLRMQVRTPGSVGRRPLAVECWQRRCPSWTREGGKDMAGLLLRYFPRLSRSLKTYLAINLSRQTGERRASASLLGRRRHIRCQILEMV</sequence>
<comment type="caution">
    <text evidence="2">The sequence shown here is derived from an EMBL/GenBank/DDBJ whole genome shotgun (WGS) entry which is preliminary data.</text>
</comment>
<feature type="chain" id="PRO_5046184513" description="Secreted protein" evidence="1">
    <location>
        <begin position="25"/>
        <end position="264"/>
    </location>
</feature>
<organism evidence="2 3">
    <name type="scientific">Phyllosticta citrichinensis</name>
    <dbReference type="NCBI Taxonomy" id="1130410"/>
    <lineage>
        <taxon>Eukaryota</taxon>
        <taxon>Fungi</taxon>
        <taxon>Dikarya</taxon>
        <taxon>Ascomycota</taxon>
        <taxon>Pezizomycotina</taxon>
        <taxon>Dothideomycetes</taxon>
        <taxon>Dothideomycetes incertae sedis</taxon>
        <taxon>Botryosphaeriales</taxon>
        <taxon>Phyllostictaceae</taxon>
        <taxon>Phyllosticta</taxon>
    </lineage>
</organism>
<name>A0ABR1XZM2_9PEZI</name>
<reference evidence="2 3" key="1">
    <citation type="journal article" date="2022" name="G3 (Bethesda)">
        <title>Enemy or ally: a genomic approach to elucidate the lifestyle of Phyllosticta citrichinaensis.</title>
        <authorList>
            <person name="Buijs V.A."/>
            <person name="Groenewald J.Z."/>
            <person name="Haridas S."/>
            <person name="LaButti K.M."/>
            <person name="Lipzen A."/>
            <person name="Martin F.M."/>
            <person name="Barry K."/>
            <person name="Grigoriev I.V."/>
            <person name="Crous P.W."/>
            <person name="Seidl M.F."/>
        </authorList>
    </citation>
    <scope>NUCLEOTIDE SEQUENCE [LARGE SCALE GENOMIC DNA]</scope>
    <source>
        <strain evidence="2 3">CBS 129764</strain>
    </source>
</reference>
<keyword evidence="1" id="KW-0732">Signal</keyword>
<evidence type="ECO:0000313" key="3">
    <source>
        <dbReference type="Proteomes" id="UP001456524"/>
    </source>
</evidence>
<evidence type="ECO:0000313" key="2">
    <source>
        <dbReference type="EMBL" id="KAK8173736.1"/>
    </source>
</evidence>
<protein>
    <recommendedName>
        <fullName evidence="4">Secreted protein</fullName>
    </recommendedName>
</protein>
<keyword evidence="3" id="KW-1185">Reference proteome</keyword>
<feature type="signal peptide" evidence="1">
    <location>
        <begin position="1"/>
        <end position="24"/>
    </location>
</feature>
<evidence type="ECO:0008006" key="4">
    <source>
        <dbReference type="Google" id="ProtNLM"/>
    </source>
</evidence>
<dbReference type="EMBL" id="JBBWUH010000003">
    <property type="protein sequence ID" value="KAK8173736.1"/>
    <property type="molecule type" value="Genomic_DNA"/>
</dbReference>